<evidence type="ECO:0000256" key="1">
    <source>
        <dbReference type="ARBA" id="ARBA00023015"/>
    </source>
</evidence>
<keyword evidence="7" id="KW-1185">Reference proteome</keyword>
<name>A0A239NZZ6_9ACTN</name>
<proteinExistence type="predicted"/>
<dbReference type="Proteomes" id="UP000198318">
    <property type="component" value="Unassembled WGS sequence"/>
</dbReference>
<organism evidence="6 7">
    <name type="scientific">Actinomadura meyerae</name>
    <dbReference type="NCBI Taxonomy" id="240840"/>
    <lineage>
        <taxon>Bacteria</taxon>
        <taxon>Bacillati</taxon>
        <taxon>Actinomycetota</taxon>
        <taxon>Actinomycetes</taxon>
        <taxon>Streptosporangiales</taxon>
        <taxon>Thermomonosporaceae</taxon>
        <taxon>Actinomadura</taxon>
    </lineage>
</organism>
<dbReference type="InterPro" id="IPR050109">
    <property type="entry name" value="HTH-type_TetR-like_transc_reg"/>
</dbReference>
<dbReference type="OrthoDB" id="3210322at2"/>
<dbReference type="GO" id="GO:0000976">
    <property type="term" value="F:transcription cis-regulatory region binding"/>
    <property type="evidence" value="ECO:0007669"/>
    <property type="project" value="TreeGrafter"/>
</dbReference>
<sequence>MSAGRTARERVRAELTREITETARRHLATEGAAGLSLRAVAREMGMVSSAIYRYFPSRDDLLTALIIDGYNAVGEAVERADAAADPGDFGGRWLAVCRAVREWALEHPHEYALLYGSPVPGYTAPQDTVPAAVRDTVVFARIISDAYAAGALDPAGPLPPPPSSLADDLAHARSVLPMDLPDDVLTRAFTAWAGLYGTVSFELFGQFTNVIDEERAAYFDHSMALLGRLVGLEP</sequence>
<gene>
    <name evidence="6" type="ORF">SAMN05443665_10557</name>
</gene>
<evidence type="ECO:0000313" key="6">
    <source>
        <dbReference type="EMBL" id="SNT59968.1"/>
    </source>
</evidence>
<dbReference type="AlphaFoldDB" id="A0A239NZZ6"/>
<dbReference type="Pfam" id="PF13305">
    <property type="entry name" value="TetR_C_33"/>
    <property type="match status" value="1"/>
</dbReference>
<evidence type="ECO:0000256" key="2">
    <source>
        <dbReference type="ARBA" id="ARBA00023125"/>
    </source>
</evidence>
<dbReference type="SUPFAM" id="SSF46689">
    <property type="entry name" value="Homeodomain-like"/>
    <property type="match status" value="1"/>
</dbReference>
<feature type="domain" description="HTH tetR-type" evidence="5">
    <location>
        <begin position="13"/>
        <end position="73"/>
    </location>
</feature>
<dbReference type="PANTHER" id="PTHR30055">
    <property type="entry name" value="HTH-TYPE TRANSCRIPTIONAL REGULATOR RUTR"/>
    <property type="match status" value="1"/>
</dbReference>
<dbReference type="InterPro" id="IPR025996">
    <property type="entry name" value="MT1864/Rv1816-like_C"/>
</dbReference>
<keyword evidence="2 4" id="KW-0238">DNA-binding</keyword>
<dbReference type="GO" id="GO:0003700">
    <property type="term" value="F:DNA-binding transcription factor activity"/>
    <property type="evidence" value="ECO:0007669"/>
    <property type="project" value="TreeGrafter"/>
</dbReference>
<evidence type="ECO:0000256" key="3">
    <source>
        <dbReference type="ARBA" id="ARBA00023163"/>
    </source>
</evidence>
<evidence type="ECO:0000256" key="4">
    <source>
        <dbReference type="PROSITE-ProRule" id="PRU00335"/>
    </source>
</evidence>
<dbReference type="Pfam" id="PF00440">
    <property type="entry name" value="TetR_N"/>
    <property type="match status" value="1"/>
</dbReference>
<evidence type="ECO:0000313" key="7">
    <source>
        <dbReference type="Proteomes" id="UP000198318"/>
    </source>
</evidence>
<evidence type="ECO:0000259" key="5">
    <source>
        <dbReference type="PROSITE" id="PS50977"/>
    </source>
</evidence>
<dbReference type="PROSITE" id="PS50977">
    <property type="entry name" value="HTH_TETR_2"/>
    <property type="match status" value="1"/>
</dbReference>
<feature type="DNA-binding region" description="H-T-H motif" evidence="4">
    <location>
        <begin position="36"/>
        <end position="55"/>
    </location>
</feature>
<dbReference type="EMBL" id="FZOR01000055">
    <property type="protein sequence ID" value="SNT59968.1"/>
    <property type="molecule type" value="Genomic_DNA"/>
</dbReference>
<dbReference type="InterPro" id="IPR036271">
    <property type="entry name" value="Tet_transcr_reg_TetR-rel_C_sf"/>
</dbReference>
<keyword evidence="1" id="KW-0805">Transcription regulation</keyword>
<dbReference type="InterPro" id="IPR009057">
    <property type="entry name" value="Homeodomain-like_sf"/>
</dbReference>
<dbReference type="PANTHER" id="PTHR30055:SF243">
    <property type="entry name" value="HTH-TYPE TRANSCRIPTIONAL REGULATOR RV1816"/>
    <property type="match status" value="1"/>
</dbReference>
<dbReference type="SUPFAM" id="SSF48498">
    <property type="entry name" value="Tetracyclin repressor-like, C-terminal domain"/>
    <property type="match status" value="1"/>
</dbReference>
<dbReference type="InterPro" id="IPR001647">
    <property type="entry name" value="HTH_TetR"/>
</dbReference>
<keyword evidence="3" id="KW-0804">Transcription</keyword>
<dbReference type="RefSeq" id="WP_089330567.1">
    <property type="nucleotide sequence ID" value="NZ_FZOR01000055.1"/>
</dbReference>
<protein>
    <submittedName>
        <fullName evidence="6">Transcriptional regulator, TetR family</fullName>
    </submittedName>
</protein>
<dbReference type="Gene3D" id="1.10.357.10">
    <property type="entry name" value="Tetracycline Repressor, domain 2"/>
    <property type="match status" value="1"/>
</dbReference>
<reference evidence="6 7" key="1">
    <citation type="submission" date="2017-06" db="EMBL/GenBank/DDBJ databases">
        <authorList>
            <person name="Kim H.J."/>
            <person name="Triplett B.A."/>
        </authorList>
    </citation>
    <scope>NUCLEOTIDE SEQUENCE [LARGE SCALE GENOMIC DNA]</scope>
    <source>
        <strain evidence="6 7">DSM 44715</strain>
    </source>
</reference>
<accession>A0A239NZZ6</accession>